<keyword evidence="1" id="KW-0812">Transmembrane</keyword>
<feature type="transmembrane region" description="Helical" evidence="1">
    <location>
        <begin position="162"/>
        <end position="182"/>
    </location>
</feature>
<name>A0A1Z3HQF1_9CYAN</name>
<dbReference type="RefSeq" id="WP_080806692.1">
    <property type="nucleotide sequence ID" value="NZ_CP021983.2"/>
</dbReference>
<protein>
    <submittedName>
        <fullName evidence="2">Uncharacterized protein</fullName>
    </submittedName>
</protein>
<dbReference type="Proteomes" id="UP000191901">
    <property type="component" value="Chromosome"/>
</dbReference>
<feature type="transmembrane region" description="Helical" evidence="1">
    <location>
        <begin position="53"/>
        <end position="77"/>
    </location>
</feature>
<reference evidence="2 3" key="1">
    <citation type="journal article" date="2016" name="Biochim. Biophys. Acta">
        <title>Characterization of red-shifted phycobilisomes isolated from the chlorophyll f-containing cyanobacterium Halomicronema hongdechloris.</title>
        <authorList>
            <person name="Li Y."/>
            <person name="Lin Y."/>
            <person name="Garvey C.J."/>
            <person name="Birch D."/>
            <person name="Corkery R.W."/>
            <person name="Loughlin P.C."/>
            <person name="Scheer H."/>
            <person name="Willows R.D."/>
            <person name="Chen M."/>
        </authorList>
    </citation>
    <scope>NUCLEOTIDE SEQUENCE [LARGE SCALE GENOMIC DNA]</scope>
    <source>
        <strain evidence="2 3">C2206</strain>
    </source>
</reference>
<feature type="transmembrane region" description="Helical" evidence="1">
    <location>
        <begin position="122"/>
        <end position="142"/>
    </location>
</feature>
<keyword evidence="1" id="KW-1133">Transmembrane helix</keyword>
<evidence type="ECO:0000313" key="3">
    <source>
        <dbReference type="Proteomes" id="UP000191901"/>
    </source>
</evidence>
<evidence type="ECO:0000313" key="2">
    <source>
        <dbReference type="EMBL" id="ASC72533.1"/>
    </source>
</evidence>
<feature type="transmembrane region" description="Helical" evidence="1">
    <location>
        <begin position="89"/>
        <end position="110"/>
    </location>
</feature>
<organism evidence="2 3">
    <name type="scientific">Halomicronema hongdechloris C2206</name>
    <dbReference type="NCBI Taxonomy" id="1641165"/>
    <lineage>
        <taxon>Bacteria</taxon>
        <taxon>Bacillati</taxon>
        <taxon>Cyanobacteriota</taxon>
        <taxon>Cyanophyceae</taxon>
        <taxon>Nodosilineales</taxon>
        <taxon>Nodosilineaceae</taxon>
        <taxon>Halomicronema</taxon>
    </lineage>
</organism>
<dbReference type="AlphaFoldDB" id="A0A1Z3HQF1"/>
<keyword evidence="1" id="KW-0472">Membrane</keyword>
<gene>
    <name evidence="2" type="ORF">XM38_034910</name>
</gene>
<sequence length="187" mass="19290">MKPSPKRSTRGVQGNKRLRHLLAAPGLPKGWIAGTLLLYGVAGLILATFPAPYWIWTLALAGILAQALALAGARALAQFRWLPANLLTLLAMVGSGAFVAALAIALNYAGSDDLDQVSATAAVWQVMQLSLVALVVAALCAVISTEVGDRLLQVFSRLQTSLILAALSVLGLGLGGLIGLAVSPTTV</sequence>
<evidence type="ECO:0000256" key="1">
    <source>
        <dbReference type="SAM" id="Phobius"/>
    </source>
</evidence>
<accession>A0A1Z3HQF1</accession>
<proteinExistence type="predicted"/>
<dbReference type="KEGG" id="hhg:XM38_034910"/>
<keyword evidence="3" id="KW-1185">Reference proteome</keyword>
<feature type="transmembrane region" description="Helical" evidence="1">
    <location>
        <begin position="21"/>
        <end position="47"/>
    </location>
</feature>
<dbReference type="EMBL" id="CP021983">
    <property type="protein sequence ID" value="ASC72533.1"/>
    <property type="molecule type" value="Genomic_DNA"/>
</dbReference>